<dbReference type="InterPro" id="IPR011990">
    <property type="entry name" value="TPR-like_helical_dom_sf"/>
</dbReference>
<comment type="caution">
    <text evidence="3">The sequence shown here is derived from an EMBL/GenBank/DDBJ whole genome shotgun (WGS) entry which is preliminary data.</text>
</comment>
<keyword evidence="1" id="KW-0677">Repeat</keyword>
<evidence type="ECO:0000313" key="3">
    <source>
        <dbReference type="EMBL" id="KAH6585549.1"/>
    </source>
</evidence>
<dbReference type="InterPro" id="IPR050667">
    <property type="entry name" value="PPR-containing_protein"/>
</dbReference>
<dbReference type="EMBL" id="JAFCIX010000580">
    <property type="protein sequence ID" value="KAH6585549.1"/>
    <property type="molecule type" value="Genomic_DNA"/>
</dbReference>
<evidence type="ECO:0000256" key="2">
    <source>
        <dbReference type="SAM" id="MobiDB-lite"/>
    </source>
</evidence>
<organism evidence="3 4">
    <name type="scientific">Batrachochytrium salamandrivorans</name>
    <dbReference type="NCBI Taxonomy" id="1357716"/>
    <lineage>
        <taxon>Eukaryota</taxon>
        <taxon>Fungi</taxon>
        <taxon>Fungi incertae sedis</taxon>
        <taxon>Chytridiomycota</taxon>
        <taxon>Chytridiomycota incertae sedis</taxon>
        <taxon>Chytridiomycetes</taxon>
        <taxon>Rhizophydiales</taxon>
        <taxon>Rhizophydiales incertae sedis</taxon>
        <taxon>Batrachochytrium</taxon>
    </lineage>
</organism>
<feature type="compositionally biased region" description="Low complexity" evidence="2">
    <location>
        <begin position="35"/>
        <end position="48"/>
    </location>
</feature>
<proteinExistence type="predicted"/>
<accession>A0ABQ8ERS9</accession>
<keyword evidence="4" id="KW-1185">Reference proteome</keyword>
<evidence type="ECO:0000313" key="4">
    <source>
        <dbReference type="Proteomes" id="UP001648503"/>
    </source>
</evidence>
<gene>
    <name evidence="3" type="ORF">BASA50_001158</name>
</gene>
<feature type="region of interest" description="Disordered" evidence="2">
    <location>
        <begin position="1"/>
        <end position="54"/>
    </location>
</feature>
<protein>
    <recommendedName>
        <fullName evidence="5">Pentacotripeptide-repeat region of PRORP domain-containing protein</fullName>
    </recommendedName>
</protein>
<dbReference type="PANTHER" id="PTHR47939">
    <property type="entry name" value="MEMBRANE-ASSOCIATED SALT-INDUCIBLE PROTEIN-LIKE"/>
    <property type="match status" value="1"/>
</dbReference>
<name>A0ABQ8ERS9_9FUNG</name>
<evidence type="ECO:0008006" key="5">
    <source>
        <dbReference type="Google" id="ProtNLM"/>
    </source>
</evidence>
<sequence>MARLPSSSHTKGIHKSQDTIGASQSSHHKVEQIATSSTTTSISPLTKSQNLPRASPPPLLLTSKLEFDSLIQILIDQNHLLELLDTLWGSHRSHGIRPSLDSLNLIAIAVVDDGDHHIITSFLRWATMNADLTNIHGLMIILHRTFRATNSSTHASIVQEFVYRNRIQASPQLLIDIATIFSKRNRQFDAKCIVAELFRLCETGLAAPATYGVLIDFHSSARRFLEALRILQLTAKAGFCDNAVLSIHHLTRQLSKAEEIGILTVLLQEYQPEQLGGDSGVAAMYAAIIKFQLLSQPHNVTALVGAVEKLSVGMICQSPQLVAVIVAVSQHIDKIHPSVNISILSADLLRRLCIDMHFDTFNQIIDILSDTRLNRASLARVWYERMLGMDHHPKLQTILQIFKMYIHNRDLSNAERMFKEIHRWGYQADIETFGQIIGLCSDINDSKKTNVYVSLMFEEGFDLPLSARPSLIRMFMRMHDTEEAVKLFKMIPNLHGSIKQIISEFSDTTRKRLSIGSIVSEMRNNRISKKLKLARSHSRARNSSRVEKIIHILTCLMQGFLDLKQFPEAQCYLELIVKLNRQESMDAFVIYIDALGRSKYRAELVAFVAKMPQLHTKPSESLFAALALAFSRCSTDSIHDVERIIHLMVSYYGIVPVNDDTWWTLLKCYSMRRNFSATRHLWLSQMRNLASSGRLTAITPIDNKYVNSLLVLLFSAWHSSLECSSRHAVKLHSEWIAAQFESHIINNNIILNNISWSKLAAACAFHKVPRLFLYILNCSAYQSLNRSRPSFSSRLVLDSSGVWGMCDAPQTPLPPMTNLKVKVAKLRISQIPSSISHNISAPILHTIHDSLVDCKDEAGIKMLRRYVSLLVKTNFSTTLHLLKGGKRQGTGK</sequence>
<dbReference type="Proteomes" id="UP001648503">
    <property type="component" value="Unassembled WGS sequence"/>
</dbReference>
<reference evidence="3 4" key="1">
    <citation type="submission" date="2021-02" db="EMBL/GenBank/DDBJ databases">
        <title>Variation within the Batrachochytrium salamandrivorans European outbreak.</title>
        <authorList>
            <person name="Kelly M."/>
            <person name="Pasmans F."/>
            <person name="Shea T.P."/>
            <person name="Munoz J.F."/>
            <person name="Carranza S."/>
            <person name="Cuomo C.A."/>
            <person name="Martel A."/>
        </authorList>
    </citation>
    <scope>NUCLEOTIDE SEQUENCE [LARGE SCALE GENOMIC DNA]</scope>
    <source>
        <strain evidence="3 4">AMFP18/2</strain>
    </source>
</reference>
<dbReference type="Gene3D" id="1.25.40.10">
    <property type="entry name" value="Tetratricopeptide repeat domain"/>
    <property type="match status" value="2"/>
</dbReference>
<feature type="compositionally biased region" description="Polar residues" evidence="2">
    <location>
        <begin position="1"/>
        <end position="10"/>
    </location>
</feature>
<evidence type="ECO:0000256" key="1">
    <source>
        <dbReference type="ARBA" id="ARBA00022737"/>
    </source>
</evidence>
<dbReference type="PANTHER" id="PTHR47939:SF13">
    <property type="entry name" value="OS03G0201400 PROTEIN"/>
    <property type="match status" value="1"/>
</dbReference>